<dbReference type="AlphaFoldDB" id="A0A6C0J6N4"/>
<accession>A0A6C0J6N4</accession>
<protein>
    <submittedName>
        <fullName evidence="2">Uncharacterized protein</fullName>
    </submittedName>
</protein>
<evidence type="ECO:0000256" key="1">
    <source>
        <dbReference type="SAM" id="MobiDB-lite"/>
    </source>
</evidence>
<sequence length="276" mass="31383">MNPDVSKYNCDTTALESLPFDKEFNLTGGGRKQSGRKQRRSKSARKQSGRKQRRSKSARKQSGRKQRRSKSARKQRRSKSGRKQSGRKQSGRKQRRSKSARRQSGRKQRRSKSARKQRRSKSGRKQSGRKQRRSKSGRKQSGGGFFLDISADRIGGSAQVVGYNSQPELIDGKMVKSPMDEKMCGGGKNRVNHLNKVNHLRSNNTGRRNKQIRRKHTKKNLKSRVFYRKVGGGSETNTNGGETNTNGVYSADSVFTDDMTQREFGCRQPNWDVKCV</sequence>
<feature type="compositionally biased region" description="Basic residues" evidence="1">
    <location>
        <begin position="33"/>
        <end position="138"/>
    </location>
</feature>
<reference evidence="2" key="1">
    <citation type="journal article" date="2020" name="Nature">
        <title>Giant virus diversity and host interactions through global metagenomics.</title>
        <authorList>
            <person name="Schulz F."/>
            <person name="Roux S."/>
            <person name="Paez-Espino D."/>
            <person name="Jungbluth S."/>
            <person name="Walsh D.A."/>
            <person name="Denef V.J."/>
            <person name="McMahon K.D."/>
            <person name="Konstantinidis K.T."/>
            <person name="Eloe-Fadrosh E.A."/>
            <person name="Kyrpides N.C."/>
            <person name="Woyke T."/>
        </authorList>
    </citation>
    <scope>NUCLEOTIDE SEQUENCE</scope>
    <source>
        <strain evidence="2">GVMAG-M-3300025860-25</strain>
    </source>
</reference>
<feature type="region of interest" description="Disordered" evidence="1">
    <location>
        <begin position="21"/>
        <end position="146"/>
    </location>
</feature>
<dbReference type="EMBL" id="MN740339">
    <property type="protein sequence ID" value="QHU01375.1"/>
    <property type="molecule type" value="Genomic_DNA"/>
</dbReference>
<organism evidence="2">
    <name type="scientific">viral metagenome</name>
    <dbReference type="NCBI Taxonomy" id="1070528"/>
    <lineage>
        <taxon>unclassified sequences</taxon>
        <taxon>metagenomes</taxon>
        <taxon>organismal metagenomes</taxon>
    </lineage>
</organism>
<name>A0A6C0J6N4_9ZZZZ</name>
<evidence type="ECO:0000313" key="2">
    <source>
        <dbReference type="EMBL" id="QHU01375.1"/>
    </source>
</evidence>
<proteinExistence type="predicted"/>